<gene>
    <name evidence="2" type="ORF">Q8A49_04220</name>
</gene>
<evidence type="ECO:0008006" key="4">
    <source>
        <dbReference type="Google" id="ProtNLM"/>
    </source>
</evidence>
<name>A0ABU7KK77_9ACTN</name>
<organism evidence="2 3">
    <name type="scientific">Nocardiopsis tropica</name>
    <dbReference type="NCBI Taxonomy" id="109330"/>
    <lineage>
        <taxon>Bacteria</taxon>
        <taxon>Bacillati</taxon>
        <taxon>Actinomycetota</taxon>
        <taxon>Actinomycetes</taxon>
        <taxon>Streptosporangiales</taxon>
        <taxon>Nocardiopsidaceae</taxon>
        <taxon>Nocardiopsis</taxon>
    </lineage>
</organism>
<evidence type="ECO:0000313" key="2">
    <source>
        <dbReference type="EMBL" id="MEE2049695.1"/>
    </source>
</evidence>
<proteinExistence type="predicted"/>
<comment type="caution">
    <text evidence="2">The sequence shown here is derived from an EMBL/GenBank/DDBJ whole genome shotgun (WGS) entry which is preliminary data.</text>
</comment>
<reference evidence="2 3" key="1">
    <citation type="submission" date="2023-07" db="EMBL/GenBank/DDBJ databases">
        <authorList>
            <person name="Girao M."/>
            <person name="Carvalho M.F."/>
        </authorList>
    </citation>
    <scope>NUCLEOTIDE SEQUENCE [LARGE SCALE GENOMIC DNA]</scope>
    <source>
        <strain evidence="2 3">66/93</strain>
    </source>
</reference>
<accession>A0ABU7KK77</accession>
<dbReference type="Proteomes" id="UP001348641">
    <property type="component" value="Unassembled WGS sequence"/>
</dbReference>
<evidence type="ECO:0000256" key="1">
    <source>
        <dbReference type="SAM" id="MobiDB-lite"/>
    </source>
</evidence>
<protein>
    <recommendedName>
        <fullName evidence="4">DUF2933 domain-containing protein</fullName>
    </recommendedName>
</protein>
<dbReference type="RefSeq" id="WP_330156956.1">
    <property type="nucleotide sequence ID" value="NZ_BAAAJA010000005.1"/>
</dbReference>
<sequence length="94" mass="10070">MKCLDKRVLIGLGALVLAVLVLAPQWAAPALVIAVVLVCPASMMLMMRGMRGASCSAETADAQGDELARLRAEAERLRAERGRTDEPAPPRKED</sequence>
<dbReference type="EMBL" id="JAUUCC010000006">
    <property type="protein sequence ID" value="MEE2049695.1"/>
    <property type="molecule type" value="Genomic_DNA"/>
</dbReference>
<evidence type="ECO:0000313" key="3">
    <source>
        <dbReference type="Proteomes" id="UP001348641"/>
    </source>
</evidence>
<feature type="region of interest" description="Disordered" evidence="1">
    <location>
        <begin position="75"/>
        <end position="94"/>
    </location>
</feature>